<dbReference type="Proteomes" id="UP001372338">
    <property type="component" value="Unassembled WGS sequence"/>
</dbReference>
<evidence type="ECO:0000313" key="1">
    <source>
        <dbReference type="EMBL" id="KAK7276247.1"/>
    </source>
</evidence>
<comment type="caution">
    <text evidence="1">The sequence shown here is derived from an EMBL/GenBank/DDBJ whole genome shotgun (WGS) entry which is preliminary data.</text>
</comment>
<gene>
    <name evidence="1" type="ORF">RIF29_17384</name>
</gene>
<proteinExistence type="predicted"/>
<protein>
    <submittedName>
        <fullName evidence="1">Uncharacterized protein</fullName>
    </submittedName>
</protein>
<keyword evidence="2" id="KW-1185">Reference proteome</keyword>
<reference evidence="1 2" key="1">
    <citation type="submission" date="2024-01" db="EMBL/GenBank/DDBJ databases">
        <title>The genomes of 5 underutilized Papilionoideae crops provide insights into root nodulation and disease resistanc.</title>
        <authorList>
            <person name="Yuan L."/>
        </authorList>
    </citation>
    <scope>NUCLEOTIDE SEQUENCE [LARGE SCALE GENOMIC DNA]</scope>
    <source>
        <strain evidence="1">ZHUSHIDOU_FW_LH</strain>
        <tissue evidence="1">Leaf</tissue>
    </source>
</reference>
<name>A0AAN9IEH1_CROPI</name>
<dbReference type="EMBL" id="JAYWIO010000003">
    <property type="protein sequence ID" value="KAK7276247.1"/>
    <property type="molecule type" value="Genomic_DNA"/>
</dbReference>
<dbReference type="AlphaFoldDB" id="A0AAN9IEH1"/>
<organism evidence="1 2">
    <name type="scientific">Crotalaria pallida</name>
    <name type="common">Smooth rattlebox</name>
    <name type="synonym">Crotalaria striata</name>
    <dbReference type="NCBI Taxonomy" id="3830"/>
    <lineage>
        <taxon>Eukaryota</taxon>
        <taxon>Viridiplantae</taxon>
        <taxon>Streptophyta</taxon>
        <taxon>Embryophyta</taxon>
        <taxon>Tracheophyta</taxon>
        <taxon>Spermatophyta</taxon>
        <taxon>Magnoliopsida</taxon>
        <taxon>eudicotyledons</taxon>
        <taxon>Gunneridae</taxon>
        <taxon>Pentapetalae</taxon>
        <taxon>rosids</taxon>
        <taxon>fabids</taxon>
        <taxon>Fabales</taxon>
        <taxon>Fabaceae</taxon>
        <taxon>Papilionoideae</taxon>
        <taxon>50 kb inversion clade</taxon>
        <taxon>genistoids sensu lato</taxon>
        <taxon>core genistoids</taxon>
        <taxon>Crotalarieae</taxon>
        <taxon>Crotalaria</taxon>
    </lineage>
</organism>
<evidence type="ECO:0000313" key="2">
    <source>
        <dbReference type="Proteomes" id="UP001372338"/>
    </source>
</evidence>
<sequence>MHLVNWDKCARPKKLGGLGIRKAQEHNVALLGKHAWALFQEDGNRLCIQILRSKYDNGKINFKAKGSRTWNSLCKAGKVLEKGFALKLGSGNASFFFDAWLSNEPICNQVLWVHIHDTALSFKDVLRKGKWHLNEVMTLLPNDLKLAVESFNVLLNDSVPNCTTWLGNIDGVYTTKSTYLWLMGLDLNVEPHKSWSWLWKLAIP</sequence>
<accession>A0AAN9IEH1</accession>